<protein>
    <submittedName>
        <fullName evidence="1">Uncharacterized protein</fullName>
    </submittedName>
</protein>
<sequence length="64" mass="7059">MAKTAYRIRENGGRLNITLPQKVAFALGIVDPDGNLVTECVKYELDMDDSGAYAILRPYEPNNG</sequence>
<gene>
    <name evidence="1" type="ORF">SAMN04488589_1530</name>
</gene>
<keyword evidence="2" id="KW-1185">Reference proteome</keyword>
<organism evidence="1 2">
    <name type="scientific">Methanolobus vulcani</name>
    <dbReference type="NCBI Taxonomy" id="38026"/>
    <lineage>
        <taxon>Archaea</taxon>
        <taxon>Methanobacteriati</taxon>
        <taxon>Methanobacteriota</taxon>
        <taxon>Stenosarchaea group</taxon>
        <taxon>Methanomicrobia</taxon>
        <taxon>Methanosarcinales</taxon>
        <taxon>Methanosarcinaceae</taxon>
        <taxon>Methanolobus</taxon>
    </lineage>
</organism>
<dbReference type="RefSeq" id="WP_091709876.1">
    <property type="nucleotide sequence ID" value="NZ_FNCA01000004.1"/>
</dbReference>
<dbReference type="AlphaFoldDB" id="A0A7Z7AWL7"/>
<reference evidence="1 2" key="1">
    <citation type="submission" date="2016-10" db="EMBL/GenBank/DDBJ databases">
        <authorList>
            <person name="Varghese N."/>
            <person name="Submissions S."/>
        </authorList>
    </citation>
    <scope>NUCLEOTIDE SEQUENCE [LARGE SCALE GENOMIC DNA]</scope>
    <source>
        <strain evidence="1 2">PL 12/M</strain>
    </source>
</reference>
<name>A0A7Z7AWL7_9EURY</name>
<dbReference type="Proteomes" id="UP000199259">
    <property type="component" value="Unassembled WGS sequence"/>
</dbReference>
<proteinExistence type="predicted"/>
<evidence type="ECO:0000313" key="1">
    <source>
        <dbReference type="EMBL" id="SDF85328.1"/>
    </source>
</evidence>
<evidence type="ECO:0000313" key="2">
    <source>
        <dbReference type="Proteomes" id="UP000199259"/>
    </source>
</evidence>
<accession>A0A7Z7AWL7</accession>
<comment type="caution">
    <text evidence="1">The sequence shown here is derived from an EMBL/GenBank/DDBJ whole genome shotgun (WGS) entry which is preliminary data.</text>
</comment>
<dbReference type="EMBL" id="FNCA01000004">
    <property type="protein sequence ID" value="SDF85328.1"/>
    <property type="molecule type" value="Genomic_DNA"/>
</dbReference>